<keyword evidence="2" id="KW-1185">Reference proteome</keyword>
<sequence>MIEIKVDTVDLTRFANKLEALGENAPLAIGRALNHTGAKARTAMIRSLTKQTGLKRKVIVRALKVNPVKYGNPKIGRLDARSSYIIESRGGNISLKYFDAREVRKGVSAKPWGKRRLYPGTFIRGGLHPNRVGISKLGGHVFRNVEGGKWRGKIEKVKSNLTIPEEMVQGATEAAFFQVVQSDLPKRLEHEMDILMQIEGLL</sequence>
<reference evidence="1 2" key="1">
    <citation type="submission" date="2020-01" db="EMBL/GenBank/DDBJ databases">
        <title>Microvirga sp. nov., an arsenate reduction bacterium isolated from Tibet hotspring sediments.</title>
        <authorList>
            <person name="Yuan C.-G."/>
        </authorList>
    </citation>
    <scope>NUCLEOTIDE SEQUENCE [LARGE SCALE GENOMIC DNA]</scope>
    <source>
        <strain evidence="1 2">SYSU G3D203</strain>
    </source>
</reference>
<comment type="caution">
    <text evidence="1">The sequence shown here is derived from an EMBL/GenBank/DDBJ whole genome shotgun (WGS) entry which is preliminary data.</text>
</comment>
<dbReference type="EMBL" id="JAAAXJ010000005">
    <property type="protein sequence ID" value="NBJ25147.1"/>
    <property type="molecule type" value="Genomic_DNA"/>
</dbReference>
<evidence type="ECO:0008006" key="3">
    <source>
        <dbReference type="Google" id="ProtNLM"/>
    </source>
</evidence>
<evidence type="ECO:0000313" key="1">
    <source>
        <dbReference type="EMBL" id="NBJ25147.1"/>
    </source>
</evidence>
<name>A0ABW9YXV2_9HYPH</name>
<dbReference type="RefSeq" id="WP_161725839.1">
    <property type="nucleotide sequence ID" value="NZ_JAAAXI010000025.1"/>
</dbReference>
<proteinExistence type="predicted"/>
<dbReference type="Proteomes" id="UP000818323">
    <property type="component" value="Unassembled WGS sequence"/>
</dbReference>
<evidence type="ECO:0000313" key="2">
    <source>
        <dbReference type="Proteomes" id="UP000818323"/>
    </source>
</evidence>
<protein>
    <recommendedName>
        <fullName evidence="3">Phage tail protein</fullName>
    </recommendedName>
</protein>
<organism evidence="1 2">
    <name type="scientific">Microvirga arsenatis</name>
    <dbReference type="NCBI Taxonomy" id="2692265"/>
    <lineage>
        <taxon>Bacteria</taxon>
        <taxon>Pseudomonadati</taxon>
        <taxon>Pseudomonadota</taxon>
        <taxon>Alphaproteobacteria</taxon>
        <taxon>Hyphomicrobiales</taxon>
        <taxon>Methylobacteriaceae</taxon>
        <taxon>Microvirga</taxon>
    </lineage>
</organism>
<gene>
    <name evidence="1" type="ORF">GR303_12385</name>
</gene>
<accession>A0ABW9YXV2</accession>